<dbReference type="STRING" id="39488.ERS852450_00070"/>
<accession>A0A285PT55</accession>
<dbReference type="PROSITE" id="PS51257">
    <property type="entry name" value="PROKAR_LIPOPROTEIN"/>
    <property type="match status" value="1"/>
</dbReference>
<feature type="compositionally biased region" description="Polar residues" evidence="2">
    <location>
        <begin position="318"/>
        <end position="335"/>
    </location>
</feature>
<dbReference type="KEGG" id="ehl:EHLA_1656"/>
<dbReference type="EMBL" id="LT907978">
    <property type="protein sequence ID" value="SOB72366.1"/>
    <property type="molecule type" value="Genomic_DNA"/>
</dbReference>
<evidence type="ECO:0000313" key="3">
    <source>
        <dbReference type="EMBL" id="SOB72366.1"/>
    </source>
</evidence>
<gene>
    <name evidence="3" type="ORF">EHLA_1656</name>
</gene>
<keyword evidence="4" id="KW-1185">Reference proteome</keyword>
<evidence type="ECO:0000256" key="2">
    <source>
        <dbReference type="SAM" id="MobiDB-lite"/>
    </source>
</evidence>
<dbReference type="Proteomes" id="UP000217549">
    <property type="component" value="Chromosome I"/>
</dbReference>
<feature type="coiled-coil region" evidence="1">
    <location>
        <begin position="39"/>
        <end position="79"/>
    </location>
</feature>
<keyword evidence="1" id="KW-0175">Coiled coil</keyword>
<feature type="region of interest" description="Disordered" evidence="2">
    <location>
        <begin position="303"/>
        <end position="349"/>
    </location>
</feature>
<dbReference type="AlphaFoldDB" id="A0A285PT55"/>
<evidence type="ECO:0000256" key="1">
    <source>
        <dbReference type="SAM" id="Coils"/>
    </source>
</evidence>
<sequence length="349" mass="39898">MMKAERRKIYAVLILSIVLVLSLTGCKASKKKVLSSSYYKELKKENKKLKKENKSLKSKVDAENDMTEDEQRASDYLEKISRDHLVKLEVGYADNMNGSEFVEDEAVFSLATSIALRADKTTKYTPEEVKEKYGPGYEYILYDEDNAVYEIMIFGGNYIVFTDLPNNVYYAYNASAIGDAFLHFKNGYPNSKLFHRMADTPLITNTDGKCYENEVAFSVANYIDQMNKKKSNEARAKKKWGKQAAKKMGNGKEYTFYHHGNTMKLVIYDEYFTITNMNGKTVWYHAEKEAVIKMKNIFKEANAKQKAEKIEQKKNENSTDPSTEQTTGSSETDVSSAHRDEIESEGTDQ</sequence>
<dbReference type="RefSeq" id="WP_096240226.1">
    <property type="nucleotide sequence ID" value="NZ_LT907978.1"/>
</dbReference>
<feature type="compositionally biased region" description="Basic and acidic residues" evidence="2">
    <location>
        <begin position="303"/>
        <end position="317"/>
    </location>
</feature>
<proteinExistence type="predicted"/>
<organism evidence="3 4">
    <name type="scientific">Anaerobutyricum hallii</name>
    <dbReference type="NCBI Taxonomy" id="39488"/>
    <lineage>
        <taxon>Bacteria</taxon>
        <taxon>Bacillati</taxon>
        <taxon>Bacillota</taxon>
        <taxon>Clostridia</taxon>
        <taxon>Lachnospirales</taxon>
        <taxon>Lachnospiraceae</taxon>
        <taxon>Anaerobutyricum</taxon>
    </lineage>
</organism>
<protein>
    <submittedName>
        <fullName evidence="3">Consensus disorder prediction</fullName>
    </submittedName>
</protein>
<reference evidence="4" key="1">
    <citation type="submission" date="2017-09" db="EMBL/GenBank/DDBJ databases">
        <authorList>
            <person name="Shetty A S."/>
        </authorList>
    </citation>
    <scope>NUCLEOTIDE SEQUENCE [LARGE SCALE GENOMIC DNA]</scope>
</reference>
<name>A0A285PT55_9FIRM</name>
<evidence type="ECO:0000313" key="4">
    <source>
        <dbReference type="Proteomes" id="UP000217549"/>
    </source>
</evidence>